<dbReference type="SUPFAM" id="SSF48371">
    <property type="entry name" value="ARM repeat"/>
    <property type="match status" value="1"/>
</dbReference>
<name>A0ABW6RK88_9ACTN</name>
<evidence type="ECO:0000256" key="1">
    <source>
        <dbReference type="SAM" id="MobiDB-lite"/>
    </source>
</evidence>
<keyword evidence="3" id="KW-1185">Reference proteome</keyword>
<dbReference type="RefSeq" id="WP_387896928.1">
    <property type="nucleotide sequence ID" value="NZ_JBIAPK010000008.1"/>
</dbReference>
<proteinExistence type="predicted"/>
<accession>A0ABW6RK88</accession>
<dbReference type="InterPro" id="IPR016024">
    <property type="entry name" value="ARM-type_fold"/>
</dbReference>
<comment type="caution">
    <text evidence="2">The sequence shown here is derived from an EMBL/GenBank/DDBJ whole genome shotgun (WGS) entry which is preliminary data.</text>
</comment>
<reference evidence="2 3" key="1">
    <citation type="submission" date="2024-10" db="EMBL/GenBank/DDBJ databases">
        <title>The Natural Products Discovery Center: Release of the First 8490 Sequenced Strains for Exploring Actinobacteria Biosynthetic Diversity.</title>
        <authorList>
            <person name="Kalkreuter E."/>
            <person name="Kautsar S.A."/>
            <person name="Yang D."/>
            <person name="Bader C.D."/>
            <person name="Teijaro C.N."/>
            <person name="Fluegel L."/>
            <person name="Davis C.M."/>
            <person name="Simpson J.R."/>
            <person name="Lauterbach L."/>
            <person name="Steele A.D."/>
            <person name="Gui C."/>
            <person name="Meng S."/>
            <person name="Li G."/>
            <person name="Viehrig K."/>
            <person name="Ye F."/>
            <person name="Su P."/>
            <person name="Kiefer A.F."/>
            <person name="Nichols A."/>
            <person name="Cepeda A.J."/>
            <person name="Yan W."/>
            <person name="Fan B."/>
            <person name="Jiang Y."/>
            <person name="Adhikari A."/>
            <person name="Zheng C.-J."/>
            <person name="Schuster L."/>
            <person name="Cowan T.M."/>
            <person name="Smanski M.J."/>
            <person name="Chevrette M.G."/>
            <person name="De Carvalho L.P.S."/>
            <person name="Shen B."/>
        </authorList>
    </citation>
    <scope>NUCLEOTIDE SEQUENCE [LARGE SCALE GENOMIC DNA]</scope>
    <source>
        <strain evidence="2 3">NPDC003029</strain>
    </source>
</reference>
<evidence type="ECO:0000313" key="2">
    <source>
        <dbReference type="EMBL" id="MFF3341956.1"/>
    </source>
</evidence>
<sequence length="167" mass="18381">MVDVLRRETGERHAPYGLPLLPGPCPSGRVAGPEPDEDPRLRLLIDELLKHPRPKVRLHAHRTSRAMLCRTAYLHHTAVLLGDPQPDVTRTAIRTLCHAGWEPAIPAVVDLLKHSHPAVRKAAREGLTRMGTSAVPALRHAADHARPDKRPLFEEVLHRITASAGGT</sequence>
<gene>
    <name evidence="2" type="ORF">ACFYWW_25035</name>
</gene>
<protein>
    <submittedName>
        <fullName evidence="2">HEAT repeat domain-containing protein</fullName>
    </submittedName>
</protein>
<dbReference type="Gene3D" id="1.25.10.10">
    <property type="entry name" value="Leucine-rich Repeat Variant"/>
    <property type="match status" value="1"/>
</dbReference>
<dbReference type="EMBL" id="JBIAPK010000008">
    <property type="protein sequence ID" value="MFF3341956.1"/>
    <property type="molecule type" value="Genomic_DNA"/>
</dbReference>
<feature type="region of interest" description="Disordered" evidence="1">
    <location>
        <begin position="1"/>
        <end position="37"/>
    </location>
</feature>
<dbReference type="Proteomes" id="UP001601976">
    <property type="component" value="Unassembled WGS sequence"/>
</dbReference>
<evidence type="ECO:0000313" key="3">
    <source>
        <dbReference type="Proteomes" id="UP001601976"/>
    </source>
</evidence>
<dbReference type="InterPro" id="IPR011989">
    <property type="entry name" value="ARM-like"/>
</dbReference>
<dbReference type="Pfam" id="PF13646">
    <property type="entry name" value="HEAT_2"/>
    <property type="match status" value="1"/>
</dbReference>
<feature type="compositionally biased region" description="Basic and acidic residues" evidence="1">
    <location>
        <begin position="1"/>
        <end position="14"/>
    </location>
</feature>
<organism evidence="2 3">
    <name type="scientific">Streptomyces flavidovirens</name>
    <dbReference type="NCBI Taxonomy" id="67298"/>
    <lineage>
        <taxon>Bacteria</taxon>
        <taxon>Bacillati</taxon>
        <taxon>Actinomycetota</taxon>
        <taxon>Actinomycetes</taxon>
        <taxon>Kitasatosporales</taxon>
        <taxon>Streptomycetaceae</taxon>
        <taxon>Streptomyces</taxon>
    </lineage>
</organism>